<name>A0A291QI96_9ACTN</name>
<organism evidence="1 2">
    <name type="scientific">Streptomyces formicae</name>
    <dbReference type="NCBI Taxonomy" id="1616117"/>
    <lineage>
        <taxon>Bacteria</taxon>
        <taxon>Bacillati</taxon>
        <taxon>Actinomycetota</taxon>
        <taxon>Actinomycetes</taxon>
        <taxon>Kitasatosporales</taxon>
        <taxon>Streptomycetaceae</taxon>
        <taxon>Streptomyces</taxon>
    </lineage>
</organism>
<dbReference type="EMBL" id="CP022685">
    <property type="protein sequence ID" value="ATL31165.1"/>
    <property type="molecule type" value="Genomic_DNA"/>
</dbReference>
<gene>
    <name evidence="1" type="ORF">KY5_6147c</name>
</gene>
<protein>
    <submittedName>
        <fullName evidence="1">Uncharacterized protein</fullName>
    </submittedName>
</protein>
<evidence type="ECO:0000313" key="1">
    <source>
        <dbReference type="EMBL" id="ATL31165.1"/>
    </source>
</evidence>
<sequence length="72" mass="7686">MRSGAMALEARRERCGCVNCGRAGHAGGPPPARCEAVRRLKVETVEDFGMGKVPCPDSYPVAQEVEELTNAP</sequence>
<keyword evidence="2" id="KW-1185">Reference proteome</keyword>
<evidence type="ECO:0000313" key="2">
    <source>
        <dbReference type="Proteomes" id="UP000221011"/>
    </source>
</evidence>
<reference evidence="1 2" key="1">
    <citation type="submission" date="2017-08" db="EMBL/GenBank/DDBJ databases">
        <title>Complete Genome Sequence of Streptomyces formicae KY5, the formicamycin producer.</title>
        <authorList>
            <person name="Holmes N.A."/>
            <person name="Devine R."/>
            <person name="Qin Z."/>
            <person name="Seipke R.F."/>
            <person name="Wilkinson B."/>
            <person name="Hutchings M.I."/>
        </authorList>
    </citation>
    <scope>NUCLEOTIDE SEQUENCE [LARGE SCALE GENOMIC DNA]</scope>
    <source>
        <strain evidence="1 2">KY5</strain>
    </source>
</reference>
<dbReference type="KEGG" id="sfk:KY5_6147c"/>
<dbReference type="AlphaFoldDB" id="A0A291QI96"/>
<proteinExistence type="predicted"/>
<dbReference type="Proteomes" id="UP000221011">
    <property type="component" value="Chromosome"/>
</dbReference>
<accession>A0A291QI96</accession>